<dbReference type="PANTHER" id="PTHR48079">
    <property type="entry name" value="PROTEIN YEEZ"/>
    <property type="match status" value="1"/>
</dbReference>
<accession>A0A151ZB30</accession>
<dbReference type="OrthoDB" id="9992820at2759"/>
<dbReference type="GO" id="GO:0005737">
    <property type="term" value="C:cytoplasm"/>
    <property type="evidence" value="ECO:0007669"/>
    <property type="project" value="TreeGrafter"/>
</dbReference>
<sequence length="311" mass="35014">MSRVFIFGGTGFIGSGIAEEFISHGYKVFSLARSEEKEIQLEKNEITGIRADIQETSKWYPIASTCDIIIDASTFNHMDQLLVLEQIKKIKSHDNPNLFAIYTGGLWTFGEHDQVVNEHSKPCIPLGFEFINHRISIQNEYMKIGACVMSPGALYGMSGSYVAQLYFKPILEGKGTYTGYGDKDQWLVTVHRQDLARAYRLAAENPSVAKGQLFIVFSHQEKVIDIIQAAATNEQILLKGIHFLPPDQKDNYTIGLGLSYRADCSKIRNLLKWYPVMPSVVSDISRYMKSYKASNKKDSSKKQVPLSVPQN</sequence>
<comment type="caution">
    <text evidence="2">The sequence shown here is derived from an EMBL/GenBank/DDBJ whole genome shotgun (WGS) entry which is preliminary data.</text>
</comment>
<dbReference type="Gene3D" id="3.40.50.720">
    <property type="entry name" value="NAD(P)-binding Rossmann-like Domain"/>
    <property type="match status" value="2"/>
</dbReference>
<reference evidence="2 3" key="1">
    <citation type="submission" date="2015-12" db="EMBL/GenBank/DDBJ databases">
        <title>Dictyostelia acquired genes for synthesis and detection of signals that induce cell-type specialization by lateral gene transfer from prokaryotes.</title>
        <authorList>
            <person name="Gloeckner G."/>
            <person name="Schaap P."/>
        </authorList>
    </citation>
    <scope>NUCLEOTIDE SEQUENCE [LARGE SCALE GENOMIC DNA]</scope>
    <source>
        <strain evidence="2 3">TK</strain>
    </source>
</reference>
<dbReference type="SUPFAM" id="SSF51735">
    <property type="entry name" value="NAD(P)-binding Rossmann-fold domains"/>
    <property type="match status" value="1"/>
</dbReference>
<dbReference type="Pfam" id="PF01370">
    <property type="entry name" value="Epimerase"/>
    <property type="match status" value="1"/>
</dbReference>
<feature type="domain" description="NAD-dependent epimerase/dehydratase" evidence="1">
    <location>
        <begin position="4"/>
        <end position="72"/>
    </location>
</feature>
<evidence type="ECO:0000313" key="2">
    <source>
        <dbReference type="EMBL" id="KYQ91141.1"/>
    </source>
</evidence>
<dbReference type="FunCoup" id="A0A151ZB30">
    <property type="interactions" value="2"/>
</dbReference>
<proteinExistence type="predicted"/>
<dbReference type="EMBL" id="LODT01000035">
    <property type="protein sequence ID" value="KYQ91141.1"/>
    <property type="molecule type" value="Genomic_DNA"/>
</dbReference>
<dbReference type="InterPro" id="IPR051783">
    <property type="entry name" value="NAD(P)-dependent_oxidoreduct"/>
</dbReference>
<evidence type="ECO:0000259" key="1">
    <source>
        <dbReference type="Pfam" id="PF01370"/>
    </source>
</evidence>
<dbReference type="PANTHER" id="PTHR48079:SF3">
    <property type="entry name" value="NAD-DEPENDENT EPIMERASE_DEHYDRATASE DOMAIN-CONTAINING PROTEIN"/>
    <property type="match status" value="1"/>
</dbReference>
<dbReference type="AlphaFoldDB" id="A0A151ZB30"/>
<keyword evidence="3" id="KW-1185">Reference proteome</keyword>
<dbReference type="GO" id="GO:0004029">
    <property type="term" value="F:aldehyde dehydrogenase (NAD+) activity"/>
    <property type="evidence" value="ECO:0007669"/>
    <property type="project" value="TreeGrafter"/>
</dbReference>
<protein>
    <recommendedName>
        <fullName evidence="1">NAD-dependent epimerase/dehydratase domain-containing protein</fullName>
    </recommendedName>
</protein>
<dbReference type="STRING" id="361077.A0A151ZB30"/>
<dbReference type="InterPro" id="IPR036291">
    <property type="entry name" value="NAD(P)-bd_dom_sf"/>
</dbReference>
<organism evidence="2 3">
    <name type="scientific">Tieghemostelium lacteum</name>
    <name type="common">Slime mold</name>
    <name type="synonym">Dictyostelium lacteum</name>
    <dbReference type="NCBI Taxonomy" id="361077"/>
    <lineage>
        <taxon>Eukaryota</taxon>
        <taxon>Amoebozoa</taxon>
        <taxon>Evosea</taxon>
        <taxon>Eumycetozoa</taxon>
        <taxon>Dictyostelia</taxon>
        <taxon>Dictyosteliales</taxon>
        <taxon>Raperosteliaceae</taxon>
        <taxon>Tieghemostelium</taxon>
    </lineage>
</organism>
<dbReference type="InParanoid" id="A0A151ZB30"/>
<dbReference type="Proteomes" id="UP000076078">
    <property type="component" value="Unassembled WGS sequence"/>
</dbReference>
<name>A0A151ZB30_TIELA</name>
<evidence type="ECO:0000313" key="3">
    <source>
        <dbReference type="Proteomes" id="UP000076078"/>
    </source>
</evidence>
<dbReference type="InterPro" id="IPR001509">
    <property type="entry name" value="Epimerase_deHydtase"/>
</dbReference>
<gene>
    <name evidence="2" type="ORF">DLAC_08050</name>
</gene>